<dbReference type="PANTHER" id="PTHR11675:SF130">
    <property type="entry name" value="POLYPEPTIDE N-ACETYLGALACTOSAMINYLTRANSFERASE 5"/>
    <property type="match status" value="1"/>
</dbReference>
<dbReference type="GO" id="GO:0006493">
    <property type="term" value="P:protein O-linked glycosylation"/>
    <property type="evidence" value="ECO:0007669"/>
    <property type="project" value="TreeGrafter"/>
</dbReference>
<feature type="domain" description="Glycosyltransferase 2-like" evidence="2">
    <location>
        <begin position="10"/>
        <end position="91"/>
    </location>
</feature>
<name>A0AAV6YMX1_ENGPU</name>
<dbReference type="AlphaFoldDB" id="A0AAV6YMX1"/>
<dbReference type="InterPro" id="IPR001173">
    <property type="entry name" value="Glyco_trans_2-like"/>
</dbReference>
<sequence>MVHNDLPHTSIIMCFVDEVWSTLIRSVFSVLNRSPPHLVKEIILVDDSSTKAYLKDNLDNFMKKFPKVRILHLKERHGLIRARLAGANIAT</sequence>
<feature type="non-terminal residue" evidence="3">
    <location>
        <position position="91"/>
    </location>
</feature>
<evidence type="ECO:0000313" key="4">
    <source>
        <dbReference type="Proteomes" id="UP000824782"/>
    </source>
</evidence>
<evidence type="ECO:0000313" key="3">
    <source>
        <dbReference type="EMBL" id="KAG8538789.1"/>
    </source>
</evidence>
<evidence type="ECO:0000259" key="2">
    <source>
        <dbReference type="Pfam" id="PF00535"/>
    </source>
</evidence>
<keyword evidence="4" id="KW-1185">Reference proteome</keyword>
<reference evidence="3" key="1">
    <citation type="thesis" date="2020" institute="ProQuest LLC" country="789 East Eisenhower Parkway, Ann Arbor, MI, USA">
        <title>Comparative Genomics and Chromosome Evolution.</title>
        <authorList>
            <person name="Mudd A.B."/>
        </authorList>
    </citation>
    <scope>NUCLEOTIDE SEQUENCE</scope>
    <source>
        <strain evidence="3">237g6f4</strain>
        <tissue evidence="3">Blood</tissue>
    </source>
</reference>
<dbReference type="EMBL" id="WNYA01018691">
    <property type="protein sequence ID" value="KAG8538789.1"/>
    <property type="molecule type" value="Genomic_DNA"/>
</dbReference>
<accession>A0AAV6YMX1</accession>
<dbReference type="Proteomes" id="UP000824782">
    <property type="component" value="Unassembled WGS sequence"/>
</dbReference>
<dbReference type="GO" id="GO:0004653">
    <property type="term" value="F:polypeptide N-acetylgalactosaminyltransferase activity"/>
    <property type="evidence" value="ECO:0007669"/>
    <property type="project" value="TreeGrafter"/>
</dbReference>
<dbReference type="SUPFAM" id="SSF53448">
    <property type="entry name" value="Nucleotide-diphospho-sugar transferases"/>
    <property type="match status" value="1"/>
</dbReference>
<dbReference type="InterPro" id="IPR029044">
    <property type="entry name" value="Nucleotide-diphossugar_trans"/>
</dbReference>
<dbReference type="Gene3D" id="3.90.550.10">
    <property type="entry name" value="Spore Coat Polysaccharide Biosynthesis Protein SpsA, Chain A"/>
    <property type="match status" value="1"/>
</dbReference>
<proteinExistence type="predicted"/>
<dbReference type="GO" id="GO:0005794">
    <property type="term" value="C:Golgi apparatus"/>
    <property type="evidence" value="ECO:0007669"/>
    <property type="project" value="TreeGrafter"/>
</dbReference>
<protein>
    <recommendedName>
        <fullName evidence="2">Glycosyltransferase 2-like domain-containing protein</fullName>
    </recommendedName>
</protein>
<dbReference type="Pfam" id="PF00535">
    <property type="entry name" value="Glycos_transf_2"/>
    <property type="match status" value="1"/>
</dbReference>
<comment type="caution">
    <text evidence="3">The sequence shown here is derived from an EMBL/GenBank/DDBJ whole genome shotgun (WGS) entry which is preliminary data.</text>
</comment>
<keyword evidence="1" id="KW-1015">Disulfide bond</keyword>
<evidence type="ECO:0000256" key="1">
    <source>
        <dbReference type="ARBA" id="ARBA00023157"/>
    </source>
</evidence>
<organism evidence="3 4">
    <name type="scientific">Engystomops pustulosus</name>
    <name type="common">Tungara frog</name>
    <name type="synonym">Physalaemus pustulosus</name>
    <dbReference type="NCBI Taxonomy" id="76066"/>
    <lineage>
        <taxon>Eukaryota</taxon>
        <taxon>Metazoa</taxon>
        <taxon>Chordata</taxon>
        <taxon>Craniata</taxon>
        <taxon>Vertebrata</taxon>
        <taxon>Euteleostomi</taxon>
        <taxon>Amphibia</taxon>
        <taxon>Batrachia</taxon>
        <taxon>Anura</taxon>
        <taxon>Neobatrachia</taxon>
        <taxon>Hyloidea</taxon>
        <taxon>Leptodactylidae</taxon>
        <taxon>Leiuperinae</taxon>
        <taxon>Engystomops</taxon>
    </lineage>
</organism>
<dbReference type="PANTHER" id="PTHR11675">
    <property type="entry name" value="N-ACETYLGALACTOSAMINYLTRANSFERASE"/>
    <property type="match status" value="1"/>
</dbReference>
<gene>
    <name evidence="3" type="ORF">GDO81_022080</name>
</gene>